<keyword evidence="10" id="KW-0413">Isomerase</keyword>
<dbReference type="EMBL" id="SHKN01000004">
    <property type="protein sequence ID" value="RZT91748.1"/>
    <property type="molecule type" value="Genomic_DNA"/>
</dbReference>
<comment type="caution">
    <text evidence="14">The sequence shown here is derived from an EMBL/GenBank/DDBJ whole genome shotgun (WGS) entry which is preliminary data.</text>
</comment>
<evidence type="ECO:0000256" key="9">
    <source>
        <dbReference type="ARBA" id="ARBA00023014"/>
    </source>
</evidence>
<feature type="binding site" evidence="11">
    <location>
        <position position="93"/>
    </location>
    <ligand>
        <name>[4Fe-4S] cluster</name>
        <dbReference type="ChEBI" id="CHEBI:49883"/>
        <note>4Fe-4S-S-AdoMet</note>
    </ligand>
</feature>
<feature type="modified residue" description="N6-(pyridoxal phosphate)lysine" evidence="12">
    <location>
        <position position="304"/>
    </location>
</feature>
<evidence type="ECO:0000256" key="8">
    <source>
        <dbReference type="ARBA" id="ARBA00023004"/>
    </source>
</evidence>
<organism evidence="14 15">
    <name type="scientific">Ancylomarina subtilis</name>
    <dbReference type="NCBI Taxonomy" id="1639035"/>
    <lineage>
        <taxon>Bacteria</taxon>
        <taxon>Pseudomonadati</taxon>
        <taxon>Bacteroidota</taxon>
        <taxon>Bacteroidia</taxon>
        <taxon>Marinilabiliales</taxon>
        <taxon>Marinifilaceae</taxon>
        <taxon>Ancylomarina</taxon>
    </lineage>
</organism>
<dbReference type="GO" id="GO:0046872">
    <property type="term" value="F:metal ion binding"/>
    <property type="evidence" value="ECO:0007669"/>
    <property type="project" value="UniProtKB-KW"/>
</dbReference>
<keyword evidence="9 11" id="KW-0411">Iron-sulfur</keyword>
<dbReference type="SUPFAM" id="SSF102114">
    <property type="entry name" value="Radical SAM enzymes"/>
    <property type="match status" value="1"/>
</dbReference>
<feature type="domain" description="Radical SAM core" evidence="13">
    <location>
        <begin position="79"/>
        <end position="290"/>
    </location>
</feature>
<evidence type="ECO:0000256" key="3">
    <source>
        <dbReference type="ARBA" id="ARBA00008703"/>
    </source>
</evidence>
<evidence type="ECO:0000256" key="7">
    <source>
        <dbReference type="ARBA" id="ARBA00022898"/>
    </source>
</evidence>
<dbReference type="PIRSF" id="PIRSF004911">
    <property type="entry name" value="DUF160"/>
    <property type="match status" value="1"/>
</dbReference>
<keyword evidence="7 12" id="KW-0663">Pyridoxal phosphate</keyword>
<dbReference type="PANTHER" id="PTHR30538:SF1">
    <property type="entry name" value="L-LYSINE 2,3-AMINOMUTASE"/>
    <property type="match status" value="1"/>
</dbReference>
<evidence type="ECO:0000256" key="6">
    <source>
        <dbReference type="ARBA" id="ARBA00022723"/>
    </source>
</evidence>
<dbReference type="GO" id="GO:0016853">
    <property type="term" value="F:isomerase activity"/>
    <property type="evidence" value="ECO:0007669"/>
    <property type="project" value="UniProtKB-KW"/>
</dbReference>
<evidence type="ECO:0000256" key="10">
    <source>
        <dbReference type="ARBA" id="ARBA00023235"/>
    </source>
</evidence>
<comment type="cofactor">
    <cofactor evidence="2">
        <name>[4Fe-4S] cluster</name>
        <dbReference type="ChEBI" id="CHEBI:49883"/>
    </cofactor>
</comment>
<evidence type="ECO:0000256" key="2">
    <source>
        <dbReference type="ARBA" id="ARBA00001966"/>
    </source>
</evidence>
<dbReference type="CDD" id="cd01335">
    <property type="entry name" value="Radical_SAM"/>
    <property type="match status" value="1"/>
</dbReference>
<dbReference type="InterPro" id="IPR058240">
    <property type="entry name" value="rSAM_sf"/>
</dbReference>
<dbReference type="SFLD" id="SFLDG01070">
    <property type="entry name" value="PLP-dependent"/>
    <property type="match status" value="1"/>
</dbReference>
<dbReference type="InterPro" id="IPR007197">
    <property type="entry name" value="rSAM"/>
</dbReference>
<evidence type="ECO:0000259" key="13">
    <source>
        <dbReference type="PROSITE" id="PS51918"/>
    </source>
</evidence>
<dbReference type="SFLD" id="SFLDS00029">
    <property type="entry name" value="Radical_SAM"/>
    <property type="match status" value="1"/>
</dbReference>
<name>A0A4Q7VAM9_9BACT</name>
<dbReference type="Pfam" id="PF12544">
    <property type="entry name" value="LAM_C"/>
    <property type="match status" value="1"/>
</dbReference>
<keyword evidence="15" id="KW-1185">Reference proteome</keyword>
<comment type="cofactor">
    <cofactor evidence="1 12">
        <name>pyridoxal 5'-phosphate</name>
        <dbReference type="ChEBI" id="CHEBI:597326"/>
    </cofactor>
</comment>
<comment type="similarity">
    <text evidence="3">Belongs to the radical SAM superfamily. KamA family.</text>
</comment>
<dbReference type="GO" id="GO:0051539">
    <property type="term" value="F:4 iron, 4 sulfur cluster binding"/>
    <property type="evidence" value="ECO:0007669"/>
    <property type="project" value="UniProtKB-KW"/>
</dbReference>
<proteinExistence type="inferred from homology"/>
<reference evidence="14 15" key="1">
    <citation type="submission" date="2019-02" db="EMBL/GenBank/DDBJ databases">
        <title>Genomic Encyclopedia of Type Strains, Phase IV (KMG-IV): sequencing the most valuable type-strain genomes for metagenomic binning, comparative biology and taxonomic classification.</title>
        <authorList>
            <person name="Goeker M."/>
        </authorList>
    </citation>
    <scope>NUCLEOTIDE SEQUENCE [LARGE SCALE GENOMIC DNA]</scope>
    <source>
        <strain evidence="14 15">DSM 28825</strain>
    </source>
</reference>
<evidence type="ECO:0000256" key="12">
    <source>
        <dbReference type="PIRSR" id="PIRSR603739-50"/>
    </source>
</evidence>
<keyword evidence="6 11" id="KW-0479">Metal-binding</keyword>
<dbReference type="InterPro" id="IPR003739">
    <property type="entry name" value="Lys_aminomutase/Glu_NH3_mut"/>
</dbReference>
<dbReference type="AlphaFoldDB" id="A0A4Q7VAM9"/>
<dbReference type="Gene3D" id="3.20.20.70">
    <property type="entry name" value="Aldolase class I"/>
    <property type="match status" value="1"/>
</dbReference>
<keyword evidence="5" id="KW-0949">S-adenosyl-L-methionine</keyword>
<evidence type="ECO:0000256" key="11">
    <source>
        <dbReference type="PIRSR" id="PIRSR004911-1"/>
    </source>
</evidence>
<feature type="binding site" evidence="11">
    <location>
        <position position="100"/>
    </location>
    <ligand>
        <name>[4Fe-4S] cluster</name>
        <dbReference type="ChEBI" id="CHEBI:49883"/>
        <note>4Fe-4S-S-AdoMet</note>
    </ligand>
</feature>
<gene>
    <name evidence="14" type="ORF">EV201_2961</name>
</gene>
<keyword evidence="4 11" id="KW-0004">4Fe-4S</keyword>
<dbReference type="Proteomes" id="UP000293562">
    <property type="component" value="Unassembled WGS sequence"/>
</dbReference>
<protein>
    <submittedName>
        <fullName evidence="14">L-lysine 2,3-aminomutase</fullName>
    </submittedName>
</protein>
<dbReference type="InterPro" id="IPR025895">
    <property type="entry name" value="LAM_C_dom"/>
</dbReference>
<dbReference type="NCBIfam" id="TIGR00238">
    <property type="entry name" value="KamA family radical SAM protein"/>
    <property type="match status" value="1"/>
</dbReference>
<dbReference type="InterPro" id="IPR013785">
    <property type="entry name" value="Aldolase_TIM"/>
</dbReference>
<evidence type="ECO:0000313" key="15">
    <source>
        <dbReference type="Proteomes" id="UP000293562"/>
    </source>
</evidence>
<accession>A0A4Q7VAM9</accession>
<evidence type="ECO:0000256" key="4">
    <source>
        <dbReference type="ARBA" id="ARBA00022485"/>
    </source>
</evidence>
<dbReference type="PROSITE" id="PS51918">
    <property type="entry name" value="RADICAL_SAM"/>
    <property type="match status" value="1"/>
</dbReference>
<evidence type="ECO:0000256" key="5">
    <source>
        <dbReference type="ARBA" id="ARBA00022691"/>
    </source>
</evidence>
<evidence type="ECO:0000313" key="14">
    <source>
        <dbReference type="EMBL" id="RZT91748.1"/>
    </source>
</evidence>
<feature type="binding site" evidence="11">
    <location>
        <position position="97"/>
    </location>
    <ligand>
        <name>[4Fe-4S] cluster</name>
        <dbReference type="ChEBI" id="CHEBI:49883"/>
        <note>4Fe-4S-S-AdoMet</note>
    </ligand>
</feature>
<dbReference type="OrthoDB" id="9768064at2"/>
<evidence type="ECO:0000256" key="1">
    <source>
        <dbReference type="ARBA" id="ARBA00001933"/>
    </source>
</evidence>
<keyword evidence="8" id="KW-0408">Iron</keyword>
<dbReference type="PANTHER" id="PTHR30538">
    <property type="entry name" value="LYSINE 2,3-AMINOMUTASE-RELATED"/>
    <property type="match status" value="1"/>
</dbReference>
<dbReference type="Pfam" id="PF04055">
    <property type="entry name" value="Radical_SAM"/>
    <property type="match status" value="1"/>
</dbReference>
<sequence length="335" mass="38089">MTVETVQLEMNSPITDAEELKLVSSRYPVRITKYYKGLIKEKNDAIWKQSMPSIKELEDSGITDPLGEEHDSPVKCIVHRYPDRALFYSTSECAMFCRFCTRKRKVGKTDTVSKEDWNEGFEYIKKHTEIRDVVVSGGDPLTLSDENLGFILSNLRKIKHVQIIRIGTRMPVVNPNRITDKLCSILKQHHPLYINTHFNHPDEITDESTEACNKLANVGIPLGNQSVLLKGVNDDIATMKLLMQKLLEIRVKPYYIYMMDLILGASHFRTSLQTGLDIIEGLRGHTSGMAVPQLVIDAPNGGGKIPIMPETIISKEYGEVILRNYENKYFSYPLE</sequence>